<dbReference type="SUPFAM" id="SSF47413">
    <property type="entry name" value="lambda repressor-like DNA-binding domains"/>
    <property type="match status" value="1"/>
</dbReference>
<dbReference type="Gene3D" id="3.40.50.2300">
    <property type="match status" value="2"/>
</dbReference>
<evidence type="ECO:0000256" key="2">
    <source>
        <dbReference type="ARBA" id="ARBA00023125"/>
    </source>
</evidence>
<sequence length="379" mass="39940">MRGLGPRSADSDGVAAHLTRDRIVAQHLRARDDQPVSTPARRRRSGSPTLAAIAAEAGVAVPTVSKVLNGRSDVSETTRSRVTELLRSAGYPFPEPETAPRTPGLVDLVVPGIEGSWATSMLAGVEEIVSESGRDVVLTVAHGRPDSPDWVDRLIARRSRGAVLALVTPTAAEIRRLRAAEIAVVLLDPGADPTPGIATVGATNWAGGYSATEFLLGLGHRRIGVIGGLSSHLYSQARLDGYRSALAAAGERIAPELVRDADWTRTGAFAQATRLLALRRPPTAIFACSDRMALGVYEAAAARGLSIPDDLSVVGFDDLPEARWITPALTTVRQPVREMGATAASVLLRLMAGQTASSQRLELSTVLVERASTGPAPAR</sequence>
<dbReference type="InterPro" id="IPR028082">
    <property type="entry name" value="Peripla_BP_I"/>
</dbReference>
<dbReference type="PROSITE" id="PS50932">
    <property type="entry name" value="HTH_LACI_2"/>
    <property type="match status" value="1"/>
</dbReference>
<gene>
    <name evidence="5" type="ORF">FDO65_08430</name>
</gene>
<evidence type="ECO:0000313" key="5">
    <source>
        <dbReference type="EMBL" id="TKV61577.1"/>
    </source>
</evidence>
<dbReference type="PANTHER" id="PTHR30146">
    <property type="entry name" value="LACI-RELATED TRANSCRIPTIONAL REPRESSOR"/>
    <property type="match status" value="1"/>
</dbReference>
<dbReference type="EMBL" id="SZZH01000001">
    <property type="protein sequence ID" value="TKV61577.1"/>
    <property type="molecule type" value="Genomic_DNA"/>
</dbReference>
<dbReference type="SMART" id="SM00354">
    <property type="entry name" value="HTH_LACI"/>
    <property type="match status" value="1"/>
</dbReference>
<dbReference type="Gene3D" id="1.10.260.40">
    <property type="entry name" value="lambda repressor-like DNA-binding domains"/>
    <property type="match status" value="1"/>
</dbReference>
<dbReference type="GO" id="GO:0003700">
    <property type="term" value="F:DNA-binding transcription factor activity"/>
    <property type="evidence" value="ECO:0007669"/>
    <property type="project" value="TreeGrafter"/>
</dbReference>
<name>A0A4U6QLU4_9ACTN</name>
<dbReference type="InterPro" id="IPR010982">
    <property type="entry name" value="Lambda_DNA-bd_dom_sf"/>
</dbReference>
<evidence type="ECO:0000256" key="1">
    <source>
        <dbReference type="ARBA" id="ARBA00023015"/>
    </source>
</evidence>
<keyword evidence="1" id="KW-0805">Transcription regulation</keyword>
<dbReference type="PANTHER" id="PTHR30146:SF153">
    <property type="entry name" value="LACTOSE OPERON REPRESSOR"/>
    <property type="match status" value="1"/>
</dbReference>
<keyword evidence="6" id="KW-1185">Reference proteome</keyword>
<organism evidence="5 6">
    <name type="scientific">Nakamurella flava</name>
    <dbReference type="NCBI Taxonomy" id="2576308"/>
    <lineage>
        <taxon>Bacteria</taxon>
        <taxon>Bacillati</taxon>
        <taxon>Actinomycetota</taxon>
        <taxon>Actinomycetes</taxon>
        <taxon>Nakamurellales</taxon>
        <taxon>Nakamurellaceae</taxon>
        <taxon>Nakamurella</taxon>
    </lineage>
</organism>
<protein>
    <submittedName>
        <fullName evidence="5">LacI family transcriptional regulator</fullName>
    </submittedName>
</protein>
<dbReference type="Pfam" id="PF00356">
    <property type="entry name" value="LacI"/>
    <property type="match status" value="1"/>
</dbReference>
<dbReference type="GO" id="GO:0000976">
    <property type="term" value="F:transcription cis-regulatory region binding"/>
    <property type="evidence" value="ECO:0007669"/>
    <property type="project" value="TreeGrafter"/>
</dbReference>
<dbReference type="AlphaFoldDB" id="A0A4U6QLU4"/>
<evidence type="ECO:0000313" key="6">
    <source>
        <dbReference type="Proteomes" id="UP000306985"/>
    </source>
</evidence>
<keyword evidence="3" id="KW-0804">Transcription</keyword>
<proteinExistence type="predicted"/>
<accession>A0A4U6QLU4</accession>
<dbReference type="Proteomes" id="UP000306985">
    <property type="component" value="Unassembled WGS sequence"/>
</dbReference>
<comment type="caution">
    <text evidence="5">The sequence shown here is derived from an EMBL/GenBank/DDBJ whole genome shotgun (WGS) entry which is preliminary data.</text>
</comment>
<dbReference type="InterPro" id="IPR046335">
    <property type="entry name" value="LacI/GalR-like_sensor"/>
</dbReference>
<dbReference type="OrthoDB" id="3227375at2"/>
<dbReference type="SUPFAM" id="SSF53822">
    <property type="entry name" value="Periplasmic binding protein-like I"/>
    <property type="match status" value="1"/>
</dbReference>
<evidence type="ECO:0000256" key="3">
    <source>
        <dbReference type="ARBA" id="ARBA00023163"/>
    </source>
</evidence>
<dbReference type="InterPro" id="IPR000843">
    <property type="entry name" value="HTH_LacI"/>
</dbReference>
<keyword evidence="2" id="KW-0238">DNA-binding</keyword>
<evidence type="ECO:0000259" key="4">
    <source>
        <dbReference type="PROSITE" id="PS50932"/>
    </source>
</evidence>
<feature type="domain" description="HTH lacI-type" evidence="4">
    <location>
        <begin position="48"/>
        <end position="91"/>
    </location>
</feature>
<dbReference type="Pfam" id="PF13377">
    <property type="entry name" value="Peripla_BP_3"/>
    <property type="match status" value="1"/>
</dbReference>
<reference evidence="5 6" key="1">
    <citation type="submission" date="2019-05" db="EMBL/GenBank/DDBJ databases">
        <title>Nakamurella sp. N5BH11, whole genome shotgun sequence.</title>
        <authorList>
            <person name="Tuo L."/>
        </authorList>
    </citation>
    <scope>NUCLEOTIDE SEQUENCE [LARGE SCALE GENOMIC DNA]</scope>
    <source>
        <strain evidence="5 6">N5BH11</strain>
    </source>
</reference>